<evidence type="ECO:0000313" key="2">
    <source>
        <dbReference type="Proteomes" id="UP000182712"/>
    </source>
</evidence>
<protein>
    <recommendedName>
        <fullName evidence="3">HNH endonuclease</fullName>
    </recommendedName>
</protein>
<organism evidence="1 2">
    <name type="scientific">Streptococcus gallolyticus</name>
    <dbReference type="NCBI Taxonomy" id="315405"/>
    <lineage>
        <taxon>Bacteria</taxon>
        <taxon>Bacillati</taxon>
        <taxon>Bacillota</taxon>
        <taxon>Bacilli</taxon>
        <taxon>Lactobacillales</taxon>
        <taxon>Streptococcaceae</taxon>
        <taxon>Streptococcus</taxon>
    </lineage>
</organism>
<sequence>MTKENIELLARPILHETIFGVAPREIMGAYQFKKIKKQVQLEANNHCMICDRYVPHKAGDWIYTHEVYHVDKKKKCYTLERYIGICRECHEYIHIGRLNVLYKNGKISKDDFDRIVNRGNSLLKTVNLKKEPNDDFYAPYYLEYEGQRFMNDINPEIAIEFHKKGGNILHYKDAMRLDDESIYYKKSK</sequence>
<proteinExistence type="predicted"/>
<dbReference type="RefSeq" id="WP_074627296.1">
    <property type="nucleotide sequence ID" value="NZ_FOGM01000003.1"/>
</dbReference>
<dbReference type="EMBL" id="FOGM01000003">
    <property type="protein sequence ID" value="SER35825.1"/>
    <property type="molecule type" value="Genomic_DNA"/>
</dbReference>
<name>A0A1H9NJI5_9STRE</name>
<dbReference type="AlphaFoldDB" id="A0A1H9NJI5"/>
<evidence type="ECO:0000313" key="1">
    <source>
        <dbReference type="EMBL" id="SER35825.1"/>
    </source>
</evidence>
<gene>
    <name evidence="1" type="ORF">SAMN04487840_10388</name>
</gene>
<accession>A0A1H9NJI5</accession>
<evidence type="ECO:0008006" key="3">
    <source>
        <dbReference type="Google" id="ProtNLM"/>
    </source>
</evidence>
<reference evidence="1 2" key="1">
    <citation type="submission" date="2016-10" db="EMBL/GenBank/DDBJ databases">
        <authorList>
            <person name="de Groot N.N."/>
        </authorList>
    </citation>
    <scope>NUCLEOTIDE SEQUENCE [LARGE SCALE GENOMIC DNA]</scope>
    <source>
        <strain evidence="1 2">VTM2R47</strain>
    </source>
</reference>
<dbReference type="Proteomes" id="UP000182712">
    <property type="component" value="Unassembled WGS sequence"/>
</dbReference>